<comment type="caution">
    <text evidence="3">The sequence shown here is derived from an EMBL/GenBank/DDBJ whole genome shotgun (WGS) entry which is preliminary data.</text>
</comment>
<dbReference type="InParanoid" id="A0A200QKG6"/>
<dbReference type="InterPro" id="IPR029472">
    <property type="entry name" value="Copia-like_N"/>
</dbReference>
<organism evidence="3 4">
    <name type="scientific">Macleaya cordata</name>
    <name type="common">Five-seeded plume-poppy</name>
    <name type="synonym">Bocconia cordata</name>
    <dbReference type="NCBI Taxonomy" id="56857"/>
    <lineage>
        <taxon>Eukaryota</taxon>
        <taxon>Viridiplantae</taxon>
        <taxon>Streptophyta</taxon>
        <taxon>Embryophyta</taxon>
        <taxon>Tracheophyta</taxon>
        <taxon>Spermatophyta</taxon>
        <taxon>Magnoliopsida</taxon>
        <taxon>Ranunculales</taxon>
        <taxon>Papaveraceae</taxon>
        <taxon>Papaveroideae</taxon>
        <taxon>Macleaya</taxon>
    </lineage>
</organism>
<evidence type="ECO:0000313" key="4">
    <source>
        <dbReference type="Proteomes" id="UP000195402"/>
    </source>
</evidence>
<dbReference type="GO" id="GO:0008270">
    <property type="term" value="F:zinc ion binding"/>
    <property type="evidence" value="ECO:0007669"/>
    <property type="project" value="InterPro"/>
</dbReference>
<sequence length="213" mass="23266">MASHSPLNVSNISNLVPIKLTRENYILWKSVFLPILRSYNLLRFVDGSHPCPSRLVTDAAGKDTQATNPDFTEWRQLLTAEAPPTAFSASTGPRTFTRAPSNQQSTARFSKDKHKARVFYRGSSSNSGSGSGSGSGSSPRTSDRPVCQICNRVGHTAIDCHNRMNHAFQGRIPTQRLRAMVATNAIHARPSLGTEGLVTLPLPRSSCYELVTK</sequence>
<name>A0A200QKG6_MACCD</name>
<dbReference type="SUPFAM" id="SSF57756">
    <property type="entry name" value="Retrovirus zinc finger-like domains"/>
    <property type="match status" value="1"/>
</dbReference>
<dbReference type="GO" id="GO:0003676">
    <property type="term" value="F:nucleic acid binding"/>
    <property type="evidence" value="ECO:0007669"/>
    <property type="project" value="InterPro"/>
</dbReference>
<keyword evidence="4" id="KW-1185">Reference proteome</keyword>
<dbReference type="OMA" id="RENYILW"/>
<feature type="compositionally biased region" description="Polar residues" evidence="1">
    <location>
        <begin position="87"/>
        <end position="108"/>
    </location>
</feature>
<feature type="domain" description="Retrotransposon Copia-like N-terminal" evidence="2">
    <location>
        <begin position="15"/>
        <end position="52"/>
    </location>
</feature>
<dbReference type="EMBL" id="MVGT01001741">
    <property type="protein sequence ID" value="OVA10980.1"/>
    <property type="molecule type" value="Genomic_DNA"/>
</dbReference>
<dbReference type="Proteomes" id="UP000195402">
    <property type="component" value="Unassembled WGS sequence"/>
</dbReference>
<evidence type="ECO:0000256" key="1">
    <source>
        <dbReference type="SAM" id="MobiDB-lite"/>
    </source>
</evidence>
<evidence type="ECO:0000313" key="3">
    <source>
        <dbReference type="EMBL" id="OVA10980.1"/>
    </source>
</evidence>
<reference evidence="3 4" key="1">
    <citation type="journal article" date="2017" name="Mol. Plant">
        <title>The Genome of Medicinal Plant Macleaya cordata Provides New Insights into Benzylisoquinoline Alkaloids Metabolism.</title>
        <authorList>
            <person name="Liu X."/>
            <person name="Liu Y."/>
            <person name="Huang P."/>
            <person name="Ma Y."/>
            <person name="Qing Z."/>
            <person name="Tang Q."/>
            <person name="Cao H."/>
            <person name="Cheng P."/>
            <person name="Zheng Y."/>
            <person name="Yuan Z."/>
            <person name="Zhou Y."/>
            <person name="Liu J."/>
            <person name="Tang Z."/>
            <person name="Zhuo Y."/>
            <person name="Zhang Y."/>
            <person name="Yu L."/>
            <person name="Huang J."/>
            <person name="Yang P."/>
            <person name="Peng Q."/>
            <person name="Zhang J."/>
            <person name="Jiang W."/>
            <person name="Zhang Z."/>
            <person name="Lin K."/>
            <person name="Ro D.K."/>
            <person name="Chen X."/>
            <person name="Xiong X."/>
            <person name="Shang Y."/>
            <person name="Huang S."/>
            <person name="Zeng J."/>
        </authorList>
    </citation>
    <scope>NUCLEOTIDE SEQUENCE [LARGE SCALE GENOMIC DNA]</scope>
    <source>
        <strain evidence="4">cv. BLH2017</strain>
        <tissue evidence="3">Root</tissue>
    </source>
</reference>
<accession>A0A200QKG6</accession>
<dbReference type="Pfam" id="PF14244">
    <property type="entry name" value="Retrotran_gag_3"/>
    <property type="match status" value="1"/>
</dbReference>
<proteinExistence type="predicted"/>
<feature type="region of interest" description="Disordered" evidence="1">
    <location>
        <begin position="86"/>
        <end position="145"/>
    </location>
</feature>
<dbReference type="AlphaFoldDB" id="A0A200QKG6"/>
<evidence type="ECO:0000259" key="2">
    <source>
        <dbReference type="Pfam" id="PF14244"/>
    </source>
</evidence>
<dbReference type="InterPro" id="IPR036875">
    <property type="entry name" value="Znf_CCHC_sf"/>
</dbReference>
<dbReference type="OrthoDB" id="1845088at2759"/>
<gene>
    <name evidence="3" type="ORF">BVC80_351g1</name>
</gene>
<protein>
    <recommendedName>
        <fullName evidence="2">Retrotransposon Copia-like N-terminal domain-containing protein</fullName>
    </recommendedName>
</protein>